<feature type="domain" description="HTH myb-type" evidence="5">
    <location>
        <begin position="913"/>
        <end position="968"/>
    </location>
</feature>
<evidence type="ECO:0000313" key="6">
    <source>
        <dbReference type="EMBL" id="CAH1433199.1"/>
    </source>
</evidence>
<keyword evidence="7" id="KW-1185">Reference proteome</keyword>
<name>A0AAU9N4X5_9ASTR</name>
<dbReference type="SUPFAM" id="SSF46689">
    <property type="entry name" value="Homeodomain-like"/>
    <property type="match status" value="1"/>
</dbReference>
<accession>A0AAU9N4X5</accession>
<dbReference type="PROSITE" id="PS51294">
    <property type="entry name" value="HTH_MYB"/>
    <property type="match status" value="1"/>
</dbReference>
<keyword evidence="2" id="KW-0539">Nucleus</keyword>
<feature type="compositionally biased region" description="Basic residues" evidence="3">
    <location>
        <begin position="898"/>
        <end position="913"/>
    </location>
</feature>
<dbReference type="PANTHER" id="PTHR46993:SF6">
    <property type="entry name" value="MYB TRANSCRIPTION FACTOR"/>
    <property type="match status" value="1"/>
</dbReference>
<dbReference type="Gene3D" id="1.10.246.220">
    <property type="match status" value="1"/>
</dbReference>
<dbReference type="InterPro" id="IPR009057">
    <property type="entry name" value="Homeodomain-like_sf"/>
</dbReference>
<evidence type="ECO:0000256" key="1">
    <source>
        <dbReference type="ARBA" id="ARBA00004123"/>
    </source>
</evidence>
<feature type="region of interest" description="Disordered" evidence="3">
    <location>
        <begin position="884"/>
        <end position="913"/>
    </location>
</feature>
<comment type="subcellular location">
    <subcellularLocation>
        <location evidence="1">Nucleus</location>
    </subcellularLocation>
</comment>
<dbReference type="InterPro" id="IPR001005">
    <property type="entry name" value="SANT/Myb"/>
</dbReference>
<gene>
    <name evidence="6" type="ORF">LVIROSA_LOCUS19800</name>
</gene>
<feature type="compositionally biased region" description="Basic and acidic residues" evidence="3">
    <location>
        <begin position="833"/>
        <end position="845"/>
    </location>
</feature>
<evidence type="ECO:0000256" key="2">
    <source>
        <dbReference type="ARBA" id="ARBA00023242"/>
    </source>
</evidence>
<evidence type="ECO:0000259" key="5">
    <source>
        <dbReference type="PROSITE" id="PS51294"/>
    </source>
</evidence>
<reference evidence="6 7" key="1">
    <citation type="submission" date="2022-01" db="EMBL/GenBank/DDBJ databases">
        <authorList>
            <person name="Xiong W."/>
            <person name="Schranz E."/>
        </authorList>
    </citation>
    <scope>NUCLEOTIDE SEQUENCE [LARGE SCALE GENOMIC DNA]</scope>
</reference>
<dbReference type="PROSITE" id="PS50090">
    <property type="entry name" value="MYB_LIKE"/>
    <property type="match status" value="1"/>
</dbReference>
<sequence length="968" mass="112100">MKILWRNSSNTTIRSQPSCGYTDKVDYQAPRKKKQTYVPYNSVAQNDVRIDTQTKCIGINKDYLDSGDAVYVCSVCKTRVWKGEAIRGNKDLRKTSYSICCYNGKVELPNLIHPPQLLLDLYSGVTEKSQNFIKNIRRYNIMFAFTSMDDKTDHVINSGGGPYVYRMHGQNYHIAGSLLPEEGELPKFCQLYIYDTDHEVDNRFNTYDSKKKNSTSHNSMGNHFSPEFLTIHELMGLLDFINPLVKQFRMERDRFGSNPTERIMLKLIGTIEKDGRQYNLPTTSEVAALITHLKQYQAHMNLEWCNQLGSIKYLFKYINKGLDRITASFYDAKNNKKQHKENNDRDEIVEYYNCRYISACEACWRLFRYYIHYRTPHVERLSFHLQDKQLVVFKPSQRVTNVVSKPTIAASQFLAWMECNSYDEKARELSYVEFPTQYVWNKSDKVWTRRKTKTKSLGRINHVSPKSLFVMLITPDSLSRPHHVFKETYNCLSDDVVHVREQEIGVKGLKLKPEAIYHLTLSYIEKSLLSCGVSFKQIPNMPLLDHKYIQDSYNMLIQYELNYDPSSLESEHQHLHSKLKVEQKNVYDIVMNAVNNKKGRWILEFLIRQHSLDDRLLNVLIPVLPLPNNDPSITKSLLLRKLESDIKKGTISERTLEFLEQIEELDHREGNTEVSEAMKAAYCAVAVHCTVKLIEGSGDDDTYRYFCAVSRIWRGRAEKMEKFDVANGVGLVSDDLLGWMDYLEAGVWVPNYFEKVLVKYKGLDVVDAVCCYVKEAKEKMGPTFLELVAETLGDDMPRKVLDLCKEEEHHDQIKEVAADGASNDDQCVNANLNREDKGAHNRVGVDDPSPSCDHGEALHANGDDQKEPKVSLIEQNSTSHVFEWSDSIDSSNKDSPKKRPIAPLKYKNKKLPQTRKKMRWSITEEDTLRTGVLKYGKGNWKLMLNIYRDIFVDRTEVDLKDKWRNLTR</sequence>
<evidence type="ECO:0000313" key="7">
    <source>
        <dbReference type="Proteomes" id="UP001157418"/>
    </source>
</evidence>
<evidence type="ECO:0000256" key="3">
    <source>
        <dbReference type="SAM" id="MobiDB-lite"/>
    </source>
</evidence>
<feature type="region of interest" description="Disordered" evidence="3">
    <location>
        <begin position="833"/>
        <end position="867"/>
    </location>
</feature>
<dbReference type="PANTHER" id="PTHR46993">
    <property type="entry name" value="MYB TRANSCRIPTION FACTOR"/>
    <property type="match status" value="1"/>
</dbReference>
<feature type="compositionally biased region" description="Basic and acidic residues" evidence="3">
    <location>
        <begin position="853"/>
        <end position="867"/>
    </location>
</feature>
<dbReference type="Proteomes" id="UP001157418">
    <property type="component" value="Unassembled WGS sequence"/>
</dbReference>
<dbReference type="InterPro" id="IPR017930">
    <property type="entry name" value="Myb_dom"/>
</dbReference>
<evidence type="ECO:0008006" key="8">
    <source>
        <dbReference type="Google" id="ProtNLM"/>
    </source>
</evidence>
<dbReference type="Pfam" id="PF00249">
    <property type="entry name" value="Myb_DNA-binding"/>
    <property type="match status" value="1"/>
</dbReference>
<dbReference type="AlphaFoldDB" id="A0AAU9N4X5"/>
<dbReference type="GO" id="GO:0005634">
    <property type="term" value="C:nucleus"/>
    <property type="evidence" value="ECO:0007669"/>
    <property type="project" value="UniProtKB-SubCell"/>
</dbReference>
<organism evidence="6 7">
    <name type="scientific">Lactuca virosa</name>
    <dbReference type="NCBI Taxonomy" id="75947"/>
    <lineage>
        <taxon>Eukaryota</taxon>
        <taxon>Viridiplantae</taxon>
        <taxon>Streptophyta</taxon>
        <taxon>Embryophyta</taxon>
        <taxon>Tracheophyta</taxon>
        <taxon>Spermatophyta</taxon>
        <taxon>Magnoliopsida</taxon>
        <taxon>eudicotyledons</taxon>
        <taxon>Gunneridae</taxon>
        <taxon>Pentapetalae</taxon>
        <taxon>asterids</taxon>
        <taxon>campanulids</taxon>
        <taxon>Asterales</taxon>
        <taxon>Asteraceae</taxon>
        <taxon>Cichorioideae</taxon>
        <taxon>Cichorieae</taxon>
        <taxon>Lactucinae</taxon>
        <taxon>Lactuca</taxon>
    </lineage>
</organism>
<dbReference type="EMBL" id="CAKMRJ010003334">
    <property type="protein sequence ID" value="CAH1433199.1"/>
    <property type="molecule type" value="Genomic_DNA"/>
</dbReference>
<feature type="domain" description="Myb-like" evidence="4">
    <location>
        <begin position="912"/>
        <end position="967"/>
    </location>
</feature>
<comment type="caution">
    <text evidence="6">The sequence shown here is derived from an EMBL/GenBank/DDBJ whole genome shotgun (WGS) entry which is preliminary data.</text>
</comment>
<protein>
    <recommendedName>
        <fullName evidence="8">Myb-like domain-containing protein</fullName>
    </recommendedName>
</protein>
<evidence type="ECO:0000259" key="4">
    <source>
        <dbReference type="PROSITE" id="PS50090"/>
    </source>
</evidence>
<proteinExistence type="predicted"/>
<dbReference type="CDD" id="cd11660">
    <property type="entry name" value="SANT_TRF"/>
    <property type="match status" value="1"/>
</dbReference>